<organism evidence="4 5">
    <name type="scientific">Caldivirga maquilingensis (strain ATCC 700844 / DSM 13496 / JCM 10307 / IC-167)</name>
    <dbReference type="NCBI Taxonomy" id="397948"/>
    <lineage>
        <taxon>Archaea</taxon>
        <taxon>Thermoproteota</taxon>
        <taxon>Thermoprotei</taxon>
        <taxon>Thermoproteales</taxon>
        <taxon>Thermoproteaceae</taxon>
        <taxon>Caldivirga</taxon>
    </lineage>
</organism>
<keyword evidence="5" id="KW-1185">Reference proteome</keyword>
<dbReference type="GO" id="GO:0030170">
    <property type="term" value="F:pyridoxal phosphate binding"/>
    <property type="evidence" value="ECO:0007669"/>
    <property type="project" value="InterPro"/>
</dbReference>
<dbReference type="PANTHER" id="PTHR11808:SF15">
    <property type="entry name" value="CYSTATHIONINE GAMMA-LYASE"/>
    <property type="match status" value="1"/>
</dbReference>
<keyword evidence="4" id="KW-0808">Transferase</keyword>
<sequence>MGNATDSIHGHDHVDEYGSVIPPIYLSTPFRQIIEANPSDRGFDLKYSREENPTVRYLEHVLAKLEKGVDALATNNGMAAVSTALISILKSGSRLILPAEIYGTTLGLAINMDKFNVRTIITMPETEDLAEAIKSNPNSIILIETLTNPMLRVIDVDYLVKVSKDNDSLLIVDNTMATPILYRPIEHGVGIVIHSATKYISGHNDVLAGAIVAGEANVIEEMWQWRRRLGTIIQPLDAYLALRGVKTMSLRVRKHCENAMIIADYLSNHSKIKEVYYPGLKSSPYHELASRMFNGLYGGIVSFKVKGDKEGVRVFLNSLKIIKPAPSFGGPESLIMYPITSAAQPIPEEYKAKLGIDESLLRLSVGLEDVEDIINDLDNALRQIP</sequence>
<dbReference type="GO" id="GO:0004123">
    <property type="term" value="F:cystathionine gamma-lyase activity"/>
    <property type="evidence" value="ECO:0007669"/>
    <property type="project" value="TreeGrafter"/>
</dbReference>
<dbReference type="PANTHER" id="PTHR11808">
    <property type="entry name" value="TRANS-SULFURATION ENZYME FAMILY MEMBER"/>
    <property type="match status" value="1"/>
</dbReference>
<dbReference type="AlphaFoldDB" id="A8M8X1"/>
<dbReference type="GO" id="GO:0003962">
    <property type="term" value="F:cystathionine gamma-synthase activity"/>
    <property type="evidence" value="ECO:0007669"/>
    <property type="project" value="UniProtKB-EC"/>
</dbReference>
<dbReference type="PIRSF" id="PIRSF001434">
    <property type="entry name" value="CGS"/>
    <property type="match status" value="1"/>
</dbReference>
<comment type="similarity">
    <text evidence="2">Belongs to the trans-sulfuration enzymes family.</text>
</comment>
<keyword evidence="3" id="KW-0663">Pyridoxal phosphate</keyword>
<protein>
    <submittedName>
        <fullName evidence="4">Cystathionine gamma-synthase</fullName>
        <ecNumber evidence="4">2.5.1.48</ecNumber>
    </submittedName>
</protein>
<proteinExistence type="inferred from homology"/>
<dbReference type="GeneID" id="5710344"/>
<dbReference type="SUPFAM" id="SSF53383">
    <property type="entry name" value="PLP-dependent transferases"/>
    <property type="match status" value="1"/>
</dbReference>
<dbReference type="EMBL" id="CP000852">
    <property type="protein sequence ID" value="ABW02190.1"/>
    <property type="molecule type" value="Genomic_DNA"/>
</dbReference>
<dbReference type="GO" id="GO:0019346">
    <property type="term" value="P:transsulfuration"/>
    <property type="evidence" value="ECO:0007669"/>
    <property type="project" value="InterPro"/>
</dbReference>
<dbReference type="CDD" id="cd00614">
    <property type="entry name" value="CGS_like"/>
    <property type="match status" value="1"/>
</dbReference>
<dbReference type="EC" id="2.5.1.48" evidence="4"/>
<evidence type="ECO:0000313" key="4">
    <source>
        <dbReference type="EMBL" id="ABW02190.1"/>
    </source>
</evidence>
<dbReference type="OrthoDB" id="43458at2157"/>
<evidence type="ECO:0000256" key="2">
    <source>
        <dbReference type="ARBA" id="ARBA00009077"/>
    </source>
</evidence>
<reference evidence="4 5" key="1">
    <citation type="submission" date="2007-10" db="EMBL/GenBank/DDBJ databases">
        <title>Complete sequence of Caldivirga maquilingensis IC-167.</title>
        <authorList>
            <consortium name="US DOE Joint Genome Institute"/>
            <person name="Copeland A."/>
            <person name="Lucas S."/>
            <person name="Lapidus A."/>
            <person name="Barry K."/>
            <person name="Glavina del Rio T."/>
            <person name="Dalin E."/>
            <person name="Tice H."/>
            <person name="Pitluck S."/>
            <person name="Saunders E."/>
            <person name="Brettin T."/>
            <person name="Bruce D."/>
            <person name="Detter J.C."/>
            <person name="Han C."/>
            <person name="Schmutz J."/>
            <person name="Larimer F."/>
            <person name="Land M."/>
            <person name="Hauser L."/>
            <person name="Kyrpides N."/>
            <person name="Ivanova N."/>
            <person name="Biddle J.F."/>
            <person name="Zhang Z."/>
            <person name="Fitz-Gibbon S.T."/>
            <person name="Lowe T.M."/>
            <person name="Saltikov C."/>
            <person name="House C.H."/>
            <person name="Richardson P."/>
        </authorList>
    </citation>
    <scope>NUCLEOTIDE SEQUENCE [LARGE SCALE GENOMIC DNA]</scope>
    <source>
        <strain evidence="5">ATCC 700844 / DSM 13496 / JCM 10307 / IC-167</strain>
    </source>
</reference>
<evidence type="ECO:0000313" key="5">
    <source>
        <dbReference type="Proteomes" id="UP000001137"/>
    </source>
</evidence>
<dbReference type="eggNOG" id="arCOG00060">
    <property type="taxonomic scope" value="Archaea"/>
</dbReference>
<dbReference type="KEGG" id="cma:Cmaq_1364"/>
<gene>
    <name evidence="4" type="ordered locus">Cmaq_1364</name>
</gene>
<dbReference type="InterPro" id="IPR015421">
    <property type="entry name" value="PyrdxlP-dep_Trfase_major"/>
</dbReference>
<dbReference type="GO" id="GO:0005737">
    <property type="term" value="C:cytoplasm"/>
    <property type="evidence" value="ECO:0007669"/>
    <property type="project" value="TreeGrafter"/>
</dbReference>
<dbReference type="InterPro" id="IPR015424">
    <property type="entry name" value="PyrdxlP-dep_Trfase"/>
</dbReference>
<dbReference type="InterPro" id="IPR000277">
    <property type="entry name" value="Cys/Met-Metab_PyrdxlP-dep_enz"/>
</dbReference>
<dbReference type="STRING" id="397948.Cmaq_1364"/>
<dbReference type="NCBIfam" id="NF006347">
    <property type="entry name" value="PRK08574.1"/>
    <property type="match status" value="1"/>
</dbReference>
<dbReference type="Pfam" id="PF01053">
    <property type="entry name" value="Cys_Met_Meta_PP"/>
    <property type="match status" value="1"/>
</dbReference>
<evidence type="ECO:0000256" key="1">
    <source>
        <dbReference type="ARBA" id="ARBA00001933"/>
    </source>
</evidence>
<dbReference type="HOGENOM" id="CLU_018986_2_0_2"/>
<accession>A8M8X1</accession>
<evidence type="ECO:0000256" key="3">
    <source>
        <dbReference type="ARBA" id="ARBA00022898"/>
    </source>
</evidence>
<dbReference type="FunFam" id="3.40.640.10:FF:000046">
    <property type="entry name" value="Cystathionine gamma-lyase"/>
    <property type="match status" value="1"/>
</dbReference>
<dbReference type="Proteomes" id="UP000001137">
    <property type="component" value="Chromosome"/>
</dbReference>
<name>A8M8X1_CALMQ</name>
<dbReference type="InterPro" id="IPR015422">
    <property type="entry name" value="PyrdxlP-dep_Trfase_small"/>
</dbReference>
<dbReference type="Gene3D" id="3.90.1150.10">
    <property type="entry name" value="Aspartate Aminotransferase, domain 1"/>
    <property type="match status" value="1"/>
</dbReference>
<dbReference type="RefSeq" id="WP_012186409.1">
    <property type="nucleotide sequence ID" value="NC_009954.1"/>
</dbReference>
<dbReference type="GO" id="GO:0019343">
    <property type="term" value="P:cysteine biosynthetic process via cystathionine"/>
    <property type="evidence" value="ECO:0007669"/>
    <property type="project" value="TreeGrafter"/>
</dbReference>
<comment type="cofactor">
    <cofactor evidence="1">
        <name>pyridoxal 5'-phosphate</name>
        <dbReference type="ChEBI" id="CHEBI:597326"/>
    </cofactor>
</comment>
<dbReference type="Gene3D" id="3.40.640.10">
    <property type="entry name" value="Type I PLP-dependent aspartate aminotransferase-like (Major domain)"/>
    <property type="match status" value="1"/>
</dbReference>